<gene>
    <name evidence="10" type="ORF">SAMN04487900_11768</name>
    <name evidence="9" type="ORF">SAMN04487901_11556</name>
</gene>
<dbReference type="Proteomes" id="UP000199134">
    <property type="component" value="Unassembled WGS sequence"/>
</dbReference>
<keyword evidence="11" id="KW-1185">Reference proteome</keyword>
<evidence type="ECO:0000313" key="11">
    <source>
        <dbReference type="Proteomes" id="UP000198779"/>
    </source>
</evidence>
<dbReference type="GO" id="GO:0051301">
    <property type="term" value="P:cell division"/>
    <property type="evidence" value="ECO:0007669"/>
    <property type="project" value="UniProtKB-KW"/>
</dbReference>
<dbReference type="PROSITE" id="PS50893">
    <property type="entry name" value="ABC_TRANSPORTER_2"/>
    <property type="match status" value="1"/>
</dbReference>
<dbReference type="InterPro" id="IPR003593">
    <property type="entry name" value="AAA+_ATPase"/>
</dbReference>
<evidence type="ECO:0000256" key="1">
    <source>
        <dbReference type="ARBA" id="ARBA00004202"/>
    </source>
</evidence>
<dbReference type="Pfam" id="PF00005">
    <property type="entry name" value="ABC_tran"/>
    <property type="match status" value="1"/>
</dbReference>
<keyword evidence="6 10" id="KW-0067">ATP-binding</keyword>
<dbReference type="AlphaFoldDB" id="A0A1H0IZV6"/>
<keyword evidence="10" id="KW-0132">Cell division</keyword>
<keyword evidence="4" id="KW-1003">Cell membrane</keyword>
<keyword evidence="3" id="KW-0813">Transport</keyword>
<dbReference type="SUPFAM" id="SSF52540">
    <property type="entry name" value="P-loop containing nucleoside triphosphate hydrolases"/>
    <property type="match status" value="1"/>
</dbReference>
<evidence type="ECO:0000313" key="10">
    <source>
        <dbReference type="EMBL" id="SDO36976.1"/>
    </source>
</evidence>
<dbReference type="PANTHER" id="PTHR43166:SF9">
    <property type="entry name" value="GLUTAMATE_ASPARTATE IMPORT ATP-BINDING PROTEIN GLTL"/>
    <property type="match status" value="1"/>
</dbReference>
<proteinExistence type="inferred from homology"/>
<dbReference type="InterPro" id="IPR003439">
    <property type="entry name" value="ABC_transporter-like_ATP-bd"/>
</dbReference>
<accession>A0A1G7Z7S4</accession>
<dbReference type="InterPro" id="IPR017871">
    <property type="entry name" value="ABC_transporter-like_CS"/>
</dbReference>
<feature type="domain" description="ABC transporter" evidence="8">
    <location>
        <begin position="3"/>
        <end position="230"/>
    </location>
</feature>
<dbReference type="GO" id="GO:0016887">
    <property type="term" value="F:ATP hydrolysis activity"/>
    <property type="evidence" value="ECO:0007669"/>
    <property type="project" value="InterPro"/>
</dbReference>
<dbReference type="PROSITE" id="PS00211">
    <property type="entry name" value="ABC_TRANSPORTER_1"/>
    <property type="match status" value="1"/>
</dbReference>
<evidence type="ECO:0000313" key="12">
    <source>
        <dbReference type="Proteomes" id="UP000199134"/>
    </source>
</evidence>
<dbReference type="Gene3D" id="3.40.50.300">
    <property type="entry name" value="P-loop containing nucleotide triphosphate hydrolases"/>
    <property type="match status" value="1"/>
</dbReference>
<keyword evidence="5" id="KW-0547">Nucleotide-binding</keyword>
<dbReference type="STRING" id="645274.SAMN04487901_11556"/>
<evidence type="ECO:0000256" key="6">
    <source>
        <dbReference type="ARBA" id="ARBA00022840"/>
    </source>
</evidence>
<evidence type="ECO:0000256" key="3">
    <source>
        <dbReference type="ARBA" id="ARBA00022448"/>
    </source>
</evidence>
<accession>A0A1H0IZV6</accession>
<keyword evidence="10" id="KW-0131">Cell cycle</keyword>
<dbReference type="EMBL" id="FNIW01000017">
    <property type="protein sequence ID" value="SDO36976.1"/>
    <property type="molecule type" value="Genomic_DNA"/>
</dbReference>
<evidence type="ECO:0000256" key="4">
    <source>
        <dbReference type="ARBA" id="ARBA00022475"/>
    </source>
</evidence>
<dbReference type="PANTHER" id="PTHR43166">
    <property type="entry name" value="AMINO ACID IMPORT ATP-BINDING PROTEIN"/>
    <property type="match status" value="1"/>
</dbReference>
<dbReference type="RefSeq" id="WP_091818649.1">
    <property type="nucleotide sequence ID" value="NZ_CP091790.1"/>
</dbReference>
<dbReference type="Proteomes" id="UP000198779">
    <property type="component" value="Unassembled WGS sequence"/>
</dbReference>
<dbReference type="SMART" id="SM00382">
    <property type="entry name" value="AAA"/>
    <property type="match status" value="1"/>
</dbReference>
<dbReference type="GO" id="GO:0005524">
    <property type="term" value="F:ATP binding"/>
    <property type="evidence" value="ECO:0007669"/>
    <property type="project" value="UniProtKB-KW"/>
</dbReference>
<dbReference type="InterPro" id="IPR027417">
    <property type="entry name" value="P-loop_NTPase"/>
</dbReference>
<keyword evidence="7" id="KW-0472">Membrane</keyword>
<dbReference type="GO" id="GO:0005886">
    <property type="term" value="C:plasma membrane"/>
    <property type="evidence" value="ECO:0007669"/>
    <property type="project" value="UniProtKB-SubCell"/>
</dbReference>
<evidence type="ECO:0000259" key="8">
    <source>
        <dbReference type="PROSITE" id="PS50893"/>
    </source>
</evidence>
<evidence type="ECO:0000256" key="7">
    <source>
        <dbReference type="ARBA" id="ARBA00023136"/>
    </source>
</evidence>
<evidence type="ECO:0000313" key="9">
    <source>
        <dbReference type="EMBL" id="SDH04170.1"/>
    </source>
</evidence>
<reference evidence="10 11" key="1">
    <citation type="submission" date="2016-10" db="EMBL/GenBank/DDBJ databases">
        <authorList>
            <person name="Varghese N."/>
            <person name="Submissions S."/>
        </authorList>
    </citation>
    <scope>NUCLEOTIDE SEQUENCE</scope>
    <source>
        <strain evidence="10">BP1-145</strain>
        <strain evidence="11">BP1-148</strain>
    </source>
</reference>
<dbReference type="InterPro" id="IPR050086">
    <property type="entry name" value="MetN_ABC_transporter-like"/>
</dbReference>
<reference evidence="9 12" key="2">
    <citation type="submission" date="2016-10" db="EMBL/GenBank/DDBJ databases">
        <authorList>
            <person name="de Groot N.N."/>
        </authorList>
    </citation>
    <scope>NUCLEOTIDE SEQUENCE [LARGE SCALE GENOMIC DNA]</scope>
    <source>
        <strain evidence="12">BP1-145</strain>
        <strain evidence="9">BP1-148</strain>
    </source>
</reference>
<evidence type="ECO:0000256" key="2">
    <source>
        <dbReference type="ARBA" id="ARBA00005417"/>
    </source>
</evidence>
<comment type="subcellular location">
    <subcellularLocation>
        <location evidence="1">Cell membrane</location>
        <topology evidence="1">Peripheral membrane protein</topology>
    </subcellularLocation>
</comment>
<protein>
    <submittedName>
        <fullName evidence="10">Cell division transport system ATP-binding protein</fullName>
    </submittedName>
</protein>
<evidence type="ECO:0000256" key="5">
    <source>
        <dbReference type="ARBA" id="ARBA00022741"/>
    </source>
</evidence>
<sequence>MLIEYKKVTVCQKDGIPVLKDVDFHVSNGEFVYIIGKVGSGKSSLLKTIYAELFIDEGEEAKVLDQDMLTLKLKQVPAIRRQLGVVFQDFQLLADRSVLKNLQFVLKATGWKDKKEMQERIEKVLSDVGMSEKINKMPHELSGGEKQRIAIARAILNSPKLIVADEPTANLDPETADGIMQLMRQISQTGTAVIMSTHNMPLLDKYPGIVYRCFDEHLEEVTNDFNKMKIEDD</sequence>
<organism evidence="10 12">
    <name type="scientific">Prevotella communis</name>
    <dbReference type="NCBI Taxonomy" id="2913614"/>
    <lineage>
        <taxon>Bacteria</taxon>
        <taxon>Pseudomonadati</taxon>
        <taxon>Bacteroidota</taxon>
        <taxon>Bacteroidia</taxon>
        <taxon>Bacteroidales</taxon>
        <taxon>Prevotellaceae</taxon>
        <taxon>Prevotella</taxon>
    </lineage>
</organism>
<dbReference type="EMBL" id="FNCQ01000015">
    <property type="protein sequence ID" value="SDH04170.1"/>
    <property type="molecule type" value="Genomic_DNA"/>
</dbReference>
<dbReference type="OrthoDB" id="9802264at2"/>
<comment type="similarity">
    <text evidence="2">Belongs to the ABC transporter superfamily.</text>
</comment>
<name>A0A1H0IZV6_9BACT</name>